<evidence type="ECO:0000256" key="1">
    <source>
        <dbReference type="SAM" id="Phobius"/>
    </source>
</evidence>
<evidence type="ECO:0000259" key="2">
    <source>
        <dbReference type="Pfam" id="PF07331"/>
    </source>
</evidence>
<gene>
    <name evidence="3" type="ORF">MM59RIKEN_21520</name>
</gene>
<keyword evidence="1" id="KW-0472">Membrane</keyword>
<accession>A0A810QKE9</accession>
<organism evidence="3 4">
    <name type="scientific">Pusillibacter faecalis</name>
    <dbReference type="NCBI Taxonomy" id="2714358"/>
    <lineage>
        <taxon>Bacteria</taxon>
        <taxon>Bacillati</taxon>
        <taxon>Bacillota</taxon>
        <taxon>Clostridia</taxon>
        <taxon>Eubacteriales</taxon>
        <taxon>Oscillospiraceae</taxon>
        <taxon>Pusillibacter</taxon>
    </lineage>
</organism>
<dbReference type="RefSeq" id="WP_213543313.1">
    <property type="nucleotide sequence ID" value="NZ_AP023420.1"/>
</dbReference>
<feature type="domain" description="DUF1468" evidence="2">
    <location>
        <begin position="11"/>
        <end position="142"/>
    </location>
</feature>
<evidence type="ECO:0000313" key="4">
    <source>
        <dbReference type="Proteomes" id="UP000679848"/>
    </source>
</evidence>
<feature type="transmembrane region" description="Helical" evidence="1">
    <location>
        <begin position="86"/>
        <end position="117"/>
    </location>
</feature>
<feature type="transmembrane region" description="Helical" evidence="1">
    <location>
        <begin position="129"/>
        <end position="150"/>
    </location>
</feature>
<reference evidence="3" key="1">
    <citation type="submission" date="2020-09" db="EMBL/GenBank/DDBJ databases">
        <title>New species isolated from human feces.</title>
        <authorList>
            <person name="Kitahara M."/>
            <person name="Shigeno Y."/>
            <person name="Shime M."/>
            <person name="Matsumoto Y."/>
            <person name="Nakamura S."/>
            <person name="Motooka D."/>
            <person name="Fukuoka S."/>
            <person name="Nishikawa H."/>
            <person name="Benno Y."/>
        </authorList>
    </citation>
    <scope>NUCLEOTIDE SEQUENCE</scope>
    <source>
        <strain evidence="3">MM59</strain>
    </source>
</reference>
<sequence>MAQKLKQGAEGIVIMLIGLFLLVNSINIPNNPIKQEGMANVLAQAKFVPIVMSAGVLILGAVLFLKQVGGKDKSASLTKAEWTRMGVVLVLTAAYIFAAYMFKFMIPTIVYAFALVFFLNWKARKSWQIVFFAILVIALGLYGMPLLINLKIPML</sequence>
<dbReference type="EMBL" id="AP023420">
    <property type="protein sequence ID" value="BCK84833.1"/>
    <property type="molecule type" value="Genomic_DNA"/>
</dbReference>
<dbReference type="Pfam" id="PF07331">
    <property type="entry name" value="TctB"/>
    <property type="match status" value="1"/>
</dbReference>
<dbReference type="Proteomes" id="UP000679848">
    <property type="component" value="Chromosome"/>
</dbReference>
<keyword evidence="4" id="KW-1185">Reference proteome</keyword>
<name>A0A810QKE9_9FIRM</name>
<feature type="transmembrane region" description="Helical" evidence="1">
    <location>
        <begin position="12"/>
        <end position="29"/>
    </location>
</feature>
<evidence type="ECO:0000313" key="3">
    <source>
        <dbReference type="EMBL" id="BCK84833.1"/>
    </source>
</evidence>
<dbReference type="AlphaFoldDB" id="A0A810QKE9"/>
<proteinExistence type="predicted"/>
<dbReference type="InterPro" id="IPR009936">
    <property type="entry name" value="DUF1468"/>
</dbReference>
<protein>
    <recommendedName>
        <fullName evidence="2">DUF1468 domain-containing protein</fullName>
    </recommendedName>
</protein>
<dbReference type="KEGG" id="pfaa:MM59RIKEN_21520"/>
<keyword evidence="1" id="KW-1133">Transmembrane helix</keyword>
<keyword evidence="1" id="KW-0812">Transmembrane</keyword>
<feature type="transmembrane region" description="Helical" evidence="1">
    <location>
        <begin position="41"/>
        <end position="65"/>
    </location>
</feature>